<feature type="domain" description="Pyridine nucleotide-disulphide oxidoreductase dimerisation" evidence="7">
    <location>
        <begin position="358"/>
        <end position="414"/>
    </location>
</feature>
<keyword evidence="4" id="KW-0274">FAD</keyword>
<dbReference type="Pfam" id="PF07992">
    <property type="entry name" value="Pyr_redox_2"/>
    <property type="match status" value="1"/>
</dbReference>
<name>A0AA86NIS6_9EUKA</name>
<sequence>MKIVVIGCTHAGTTLATTIKGINRNIDITIVEKNNNISFLSCGIAIGAQNHIPMSRMFYSSVQVLEKLGVKLYMQHEAIQVDYNQKTVSILSIVNQTHLEIQYDVLVIASGSLPITPSFYNSNVENIMLCKNFENGRTIQNYVNRFQNQNKIVAIIGGGYIGVELCEAFSTNNFRVHLIEGDDRIMKRYFCEDITQIAENKLTDNNCVLHMNQFVTSVIPTDQQLLIQTTKQQLTVDAIVLCIGFKPNTSLFIKSAHSQNIILDCLNDSIVVDDFSRTSIPDVYAIGDCACCSFFTDESKSITLATNAIRQAFVAAANICSVVIQQQKVQGTSCTRVFGASFASTGITISESVMRFGSGKQYIYKTEESIVQFVCLEKTLQIVGVQIYSDNAGELIQVASILVHFKSSLKDIIMVDVGEFNLLQKAANTFIFE</sequence>
<evidence type="ECO:0000256" key="5">
    <source>
        <dbReference type="ARBA" id="ARBA00023002"/>
    </source>
</evidence>
<dbReference type="InterPro" id="IPR004099">
    <property type="entry name" value="Pyr_nucl-diS_OxRdtase_dimer"/>
</dbReference>
<evidence type="ECO:0000256" key="6">
    <source>
        <dbReference type="ARBA" id="ARBA00023284"/>
    </source>
</evidence>
<dbReference type="AlphaFoldDB" id="A0AA86NIS6"/>
<evidence type="ECO:0000313" key="10">
    <source>
        <dbReference type="EMBL" id="CAL6008852.1"/>
    </source>
</evidence>
<protein>
    <submittedName>
        <fullName evidence="9">NADH oxidase</fullName>
    </submittedName>
    <submittedName>
        <fullName evidence="10">NADH_oxidase</fullName>
    </submittedName>
</protein>
<keyword evidence="3" id="KW-0285">Flavoprotein</keyword>
<evidence type="ECO:0000256" key="2">
    <source>
        <dbReference type="ARBA" id="ARBA00009130"/>
    </source>
</evidence>
<feature type="domain" description="FAD/NAD(P)-binding" evidence="8">
    <location>
        <begin position="1"/>
        <end position="312"/>
    </location>
</feature>
<dbReference type="EMBL" id="CATOUU010000195">
    <property type="protein sequence ID" value="CAI9920102.1"/>
    <property type="molecule type" value="Genomic_DNA"/>
</dbReference>
<dbReference type="SUPFAM" id="SSF55424">
    <property type="entry name" value="FAD/NAD-linked reductases, dimerisation (C-terminal) domain"/>
    <property type="match status" value="1"/>
</dbReference>
<evidence type="ECO:0000256" key="3">
    <source>
        <dbReference type="ARBA" id="ARBA00022630"/>
    </source>
</evidence>
<keyword evidence="11" id="KW-1185">Reference proteome</keyword>
<accession>A0AA86NIS6</accession>
<dbReference type="InterPro" id="IPR050260">
    <property type="entry name" value="FAD-bd_OxRdtase"/>
</dbReference>
<dbReference type="SUPFAM" id="SSF51905">
    <property type="entry name" value="FAD/NAD(P)-binding domain"/>
    <property type="match status" value="1"/>
</dbReference>
<reference evidence="9" key="1">
    <citation type="submission" date="2023-06" db="EMBL/GenBank/DDBJ databases">
        <authorList>
            <person name="Kurt Z."/>
        </authorList>
    </citation>
    <scope>NUCLEOTIDE SEQUENCE</scope>
</reference>
<evidence type="ECO:0000313" key="9">
    <source>
        <dbReference type="EMBL" id="CAI9920102.1"/>
    </source>
</evidence>
<dbReference type="EMBL" id="CAXDID020000058">
    <property type="protein sequence ID" value="CAL6008852.1"/>
    <property type="molecule type" value="Genomic_DNA"/>
</dbReference>
<proteinExistence type="inferred from homology"/>
<comment type="caution">
    <text evidence="9">The sequence shown here is derived from an EMBL/GenBank/DDBJ whole genome shotgun (WGS) entry which is preliminary data.</text>
</comment>
<dbReference type="PRINTS" id="PR00411">
    <property type="entry name" value="PNDRDTASEI"/>
</dbReference>
<evidence type="ECO:0000256" key="4">
    <source>
        <dbReference type="ARBA" id="ARBA00022827"/>
    </source>
</evidence>
<evidence type="ECO:0000259" key="8">
    <source>
        <dbReference type="Pfam" id="PF07992"/>
    </source>
</evidence>
<evidence type="ECO:0000256" key="1">
    <source>
        <dbReference type="ARBA" id="ARBA00001974"/>
    </source>
</evidence>
<comment type="cofactor">
    <cofactor evidence="1">
        <name>FAD</name>
        <dbReference type="ChEBI" id="CHEBI:57692"/>
    </cofactor>
</comment>
<evidence type="ECO:0000313" key="11">
    <source>
        <dbReference type="Proteomes" id="UP001642409"/>
    </source>
</evidence>
<dbReference type="PRINTS" id="PR00368">
    <property type="entry name" value="FADPNR"/>
</dbReference>
<dbReference type="Pfam" id="PF02852">
    <property type="entry name" value="Pyr_redox_dim"/>
    <property type="match status" value="1"/>
</dbReference>
<dbReference type="PANTHER" id="PTHR43429:SF1">
    <property type="entry name" value="NAD(P)H SULFUR OXIDOREDUCTASE (COA-DEPENDENT)"/>
    <property type="match status" value="1"/>
</dbReference>
<dbReference type="InterPro" id="IPR023753">
    <property type="entry name" value="FAD/NAD-binding_dom"/>
</dbReference>
<organism evidence="9">
    <name type="scientific">Hexamita inflata</name>
    <dbReference type="NCBI Taxonomy" id="28002"/>
    <lineage>
        <taxon>Eukaryota</taxon>
        <taxon>Metamonada</taxon>
        <taxon>Diplomonadida</taxon>
        <taxon>Hexamitidae</taxon>
        <taxon>Hexamitinae</taxon>
        <taxon>Hexamita</taxon>
    </lineage>
</organism>
<gene>
    <name evidence="10" type="ORF">HINF_LOCUS21318</name>
    <name evidence="9" type="ORF">HINF_LOCUS7747</name>
</gene>
<keyword evidence="6" id="KW-0676">Redox-active center</keyword>
<dbReference type="GO" id="GO:0016491">
    <property type="term" value="F:oxidoreductase activity"/>
    <property type="evidence" value="ECO:0007669"/>
    <property type="project" value="UniProtKB-KW"/>
</dbReference>
<dbReference type="PANTHER" id="PTHR43429">
    <property type="entry name" value="PYRIDINE NUCLEOTIDE-DISULFIDE OXIDOREDUCTASE DOMAIN-CONTAINING"/>
    <property type="match status" value="1"/>
</dbReference>
<dbReference type="Proteomes" id="UP001642409">
    <property type="component" value="Unassembled WGS sequence"/>
</dbReference>
<dbReference type="InterPro" id="IPR016156">
    <property type="entry name" value="FAD/NAD-linked_Rdtase_dimer_sf"/>
</dbReference>
<evidence type="ECO:0000259" key="7">
    <source>
        <dbReference type="Pfam" id="PF02852"/>
    </source>
</evidence>
<dbReference type="InterPro" id="IPR036188">
    <property type="entry name" value="FAD/NAD-bd_sf"/>
</dbReference>
<reference evidence="10 11" key="2">
    <citation type="submission" date="2024-07" db="EMBL/GenBank/DDBJ databases">
        <authorList>
            <person name="Akdeniz Z."/>
        </authorList>
    </citation>
    <scope>NUCLEOTIDE SEQUENCE [LARGE SCALE GENOMIC DNA]</scope>
</reference>
<keyword evidence="5" id="KW-0560">Oxidoreductase</keyword>
<dbReference type="Gene3D" id="3.30.390.30">
    <property type="match status" value="1"/>
</dbReference>
<dbReference type="Gene3D" id="3.50.50.60">
    <property type="entry name" value="FAD/NAD(P)-binding domain"/>
    <property type="match status" value="2"/>
</dbReference>
<comment type="similarity">
    <text evidence="2">Belongs to the class-III pyridine nucleotide-disulfide oxidoreductase family.</text>
</comment>